<dbReference type="AlphaFoldDB" id="A0A4U5MIJ6"/>
<proteinExistence type="predicted"/>
<organism evidence="3 4">
    <name type="scientific">Steinernema carpocapsae</name>
    <name type="common">Entomopathogenic nematode</name>
    <dbReference type="NCBI Taxonomy" id="34508"/>
    <lineage>
        <taxon>Eukaryota</taxon>
        <taxon>Metazoa</taxon>
        <taxon>Ecdysozoa</taxon>
        <taxon>Nematoda</taxon>
        <taxon>Chromadorea</taxon>
        <taxon>Rhabditida</taxon>
        <taxon>Tylenchina</taxon>
        <taxon>Panagrolaimomorpha</taxon>
        <taxon>Strongyloidoidea</taxon>
        <taxon>Steinernematidae</taxon>
        <taxon>Steinernema</taxon>
    </lineage>
</organism>
<dbReference type="PANTHER" id="PTHR24260:SF136">
    <property type="entry name" value="GH08193P-RELATED"/>
    <property type="match status" value="1"/>
</dbReference>
<dbReference type="Proteomes" id="UP000298663">
    <property type="component" value="Unassembled WGS sequence"/>
</dbReference>
<gene>
    <name evidence="3" type="ORF">L596_021264</name>
</gene>
<dbReference type="STRING" id="34508.A0A4U5MIJ6"/>
<reference evidence="3 4" key="2">
    <citation type="journal article" date="2019" name="G3 (Bethesda)">
        <title>Hybrid Assembly of the Genome of the Entomopathogenic Nematode Steinernema carpocapsae Identifies the X-Chromosome.</title>
        <authorList>
            <person name="Serra L."/>
            <person name="Macchietto M."/>
            <person name="Macias-Munoz A."/>
            <person name="McGill C.J."/>
            <person name="Rodriguez I.M."/>
            <person name="Rodriguez B."/>
            <person name="Murad R."/>
            <person name="Mortazavi A."/>
        </authorList>
    </citation>
    <scope>NUCLEOTIDE SEQUENCE [LARGE SCALE GENOMIC DNA]</scope>
    <source>
        <strain evidence="3 4">ALL</strain>
    </source>
</reference>
<dbReference type="PROSITE" id="PS50240">
    <property type="entry name" value="TRYPSIN_DOM"/>
    <property type="match status" value="1"/>
</dbReference>
<feature type="transmembrane region" description="Helical" evidence="1">
    <location>
        <begin position="69"/>
        <end position="87"/>
    </location>
</feature>
<name>A0A4U5MIJ6_STECR</name>
<keyword evidence="1" id="KW-1133">Transmembrane helix</keyword>
<evidence type="ECO:0000256" key="1">
    <source>
        <dbReference type="SAM" id="Phobius"/>
    </source>
</evidence>
<accession>A0A4U5MIJ6</accession>
<dbReference type="InterPro" id="IPR043504">
    <property type="entry name" value="Peptidase_S1_PA_chymotrypsin"/>
</dbReference>
<dbReference type="InterPro" id="IPR051333">
    <property type="entry name" value="CLIP_Serine_Protease"/>
</dbReference>
<keyword evidence="1" id="KW-0812">Transmembrane</keyword>
<dbReference type="SMART" id="SM00020">
    <property type="entry name" value="Tryp_SPc"/>
    <property type="match status" value="1"/>
</dbReference>
<evidence type="ECO:0000259" key="2">
    <source>
        <dbReference type="PROSITE" id="PS50240"/>
    </source>
</evidence>
<dbReference type="InterPro" id="IPR009003">
    <property type="entry name" value="Peptidase_S1_PA"/>
</dbReference>
<dbReference type="OrthoDB" id="5949700at2759"/>
<dbReference type="EMBL" id="AZBU02000007">
    <property type="protein sequence ID" value="TKR69062.1"/>
    <property type="molecule type" value="Genomic_DNA"/>
</dbReference>
<dbReference type="GO" id="GO:0004252">
    <property type="term" value="F:serine-type endopeptidase activity"/>
    <property type="evidence" value="ECO:0007669"/>
    <property type="project" value="InterPro"/>
</dbReference>
<reference evidence="3 4" key="1">
    <citation type="journal article" date="2015" name="Genome Biol.">
        <title>Comparative genomics of Steinernema reveals deeply conserved gene regulatory networks.</title>
        <authorList>
            <person name="Dillman A.R."/>
            <person name="Macchietto M."/>
            <person name="Porter C.F."/>
            <person name="Rogers A."/>
            <person name="Williams B."/>
            <person name="Antoshechkin I."/>
            <person name="Lee M.M."/>
            <person name="Goodwin Z."/>
            <person name="Lu X."/>
            <person name="Lewis E.E."/>
            <person name="Goodrich-Blair H."/>
            <person name="Stock S.P."/>
            <person name="Adams B.J."/>
            <person name="Sternberg P.W."/>
            <person name="Mortazavi A."/>
        </authorList>
    </citation>
    <scope>NUCLEOTIDE SEQUENCE [LARGE SCALE GENOMIC DNA]</scope>
    <source>
        <strain evidence="3 4">ALL</strain>
    </source>
</reference>
<evidence type="ECO:0000313" key="3">
    <source>
        <dbReference type="EMBL" id="TKR69062.1"/>
    </source>
</evidence>
<feature type="domain" description="Peptidase S1" evidence="2">
    <location>
        <begin position="99"/>
        <end position="328"/>
    </location>
</feature>
<dbReference type="GO" id="GO:0006508">
    <property type="term" value="P:proteolysis"/>
    <property type="evidence" value="ECO:0007669"/>
    <property type="project" value="InterPro"/>
</dbReference>
<dbReference type="InterPro" id="IPR001254">
    <property type="entry name" value="Trypsin_dom"/>
</dbReference>
<dbReference type="SUPFAM" id="SSF50494">
    <property type="entry name" value="Trypsin-like serine proteases"/>
    <property type="match status" value="1"/>
</dbReference>
<dbReference type="PANTHER" id="PTHR24260">
    <property type="match status" value="1"/>
</dbReference>
<dbReference type="Pfam" id="PF00089">
    <property type="entry name" value="Trypsin"/>
    <property type="match status" value="1"/>
</dbReference>
<dbReference type="Gene3D" id="2.40.10.10">
    <property type="entry name" value="Trypsin-like serine proteases"/>
    <property type="match status" value="1"/>
</dbReference>
<keyword evidence="4" id="KW-1185">Reference proteome</keyword>
<keyword evidence="1" id="KW-0472">Membrane</keyword>
<comment type="caution">
    <text evidence="3">The sequence shown here is derived from an EMBL/GenBank/DDBJ whole genome shotgun (WGS) entry which is preliminary data.</text>
</comment>
<evidence type="ECO:0000313" key="4">
    <source>
        <dbReference type="Proteomes" id="UP000298663"/>
    </source>
</evidence>
<protein>
    <recommendedName>
        <fullName evidence="2">Peptidase S1 domain-containing protein</fullName>
    </recommendedName>
</protein>
<sequence>MFFFLPQRLIDAKHRLRRGKKRWGQASFPSHFIRCCDWNVRRPLSLSLSSQISFCTSLFFFRMKSNDSLLMLLTGVCFFSSVVSVLVRKQPTLSRIRRVVGGAQVDSASEFPASGFIWRKNYEGSCSVSLISPTLILTSKTCMKNIKPEELEVQLGDLNVRHHSKSFNRQTRGVESFTLHATDDLAVLTLTRSIRRDSRAKAVKAGVVPREDSCLTFAGSTYKVAGFGLQSDKATGRNDYTLHSFSSTFSQKEYCTDKLVKQKRDLLCDTKREPRAEKGDAGAGVYVNKEGRDYLVAITHGYVNAEDNVDSVYLRLAPLCPWLETVTSGFNCTDVC</sequence>